<protein>
    <recommendedName>
        <fullName evidence="1">Small nuclear ribonucleoprotein Prp3 C-terminal domain-containing protein</fullName>
    </recommendedName>
</protein>
<comment type="caution">
    <text evidence="2">The sequence shown here is derived from an EMBL/GenBank/DDBJ whole genome shotgun (WGS) entry which is preliminary data.</text>
</comment>
<keyword evidence="3" id="KW-1185">Reference proteome</keyword>
<dbReference type="CDD" id="cd24163">
    <property type="entry name" value="RWDD2_C"/>
    <property type="match status" value="1"/>
</dbReference>
<dbReference type="InterPro" id="IPR017359">
    <property type="entry name" value="Phi-like"/>
</dbReference>
<dbReference type="InterPro" id="IPR059181">
    <property type="entry name" value="RWDD2A-B_C"/>
</dbReference>
<dbReference type="PANTHER" id="PTHR15955">
    <property type="entry name" value="RWD DOMAIN CONTAINING PROTEIN 2"/>
    <property type="match status" value="1"/>
</dbReference>
<dbReference type="OrthoDB" id="432412at2759"/>
<dbReference type="AlphaFoldDB" id="A0A2G8SBZ7"/>
<dbReference type="Pfam" id="PF06544">
    <property type="entry name" value="Prp3_C"/>
    <property type="match status" value="1"/>
</dbReference>
<dbReference type="STRING" id="1077348.A0A2G8SBZ7"/>
<dbReference type="Proteomes" id="UP000230002">
    <property type="component" value="Unassembled WGS sequence"/>
</dbReference>
<gene>
    <name evidence="2" type="ORF">GSI_05985</name>
</gene>
<name>A0A2G8SBZ7_9APHY</name>
<proteinExistence type="predicted"/>
<evidence type="ECO:0000313" key="3">
    <source>
        <dbReference type="Proteomes" id="UP000230002"/>
    </source>
</evidence>
<feature type="domain" description="Small nuclear ribonucleoprotein Prp3 C-terminal" evidence="1">
    <location>
        <begin position="191"/>
        <end position="249"/>
    </location>
</feature>
<organism evidence="2 3">
    <name type="scientific">Ganoderma sinense ZZ0214-1</name>
    <dbReference type="NCBI Taxonomy" id="1077348"/>
    <lineage>
        <taxon>Eukaryota</taxon>
        <taxon>Fungi</taxon>
        <taxon>Dikarya</taxon>
        <taxon>Basidiomycota</taxon>
        <taxon>Agaricomycotina</taxon>
        <taxon>Agaricomycetes</taxon>
        <taxon>Polyporales</taxon>
        <taxon>Polyporaceae</taxon>
        <taxon>Ganoderma</taxon>
    </lineage>
</organism>
<evidence type="ECO:0000313" key="2">
    <source>
        <dbReference type="EMBL" id="PIL31287.1"/>
    </source>
</evidence>
<dbReference type="EMBL" id="AYKW01000012">
    <property type="protein sequence ID" value="PIL31287.1"/>
    <property type="molecule type" value="Genomic_DNA"/>
</dbReference>
<reference evidence="2 3" key="1">
    <citation type="journal article" date="2015" name="Sci. Rep.">
        <title>Chromosome-level genome map provides insights into diverse defense mechanisms in the medicinal fungus Ganoderma sinense.</title>
        <authorList>
            <person name="Zhu Y."/>
            <person name="Xu J."/>
            <person name="Sun C."/>
            <person name="Zhou S."/>
            <person name="Xu H."/>
            <person name="Nelson D.R."/>
            <person name="Qian J."/>
            <person name="Song J."/>
            <person name="Luo H."/>
            <person name="Xiang L."/>
            <person name="Li Y."/>
            <person name="Xu Z."/>
            <person name="Ji A."/>
            <person name="Wang L."/>
            <person name="Lu S."/>
            <person name="Hayward A."/>
            <person name="Sun W."/>
            <person name="Li X."/>
            <person name="Schwartz D.C."/>
            <person name="Wang Y."/>
            <person name="Chen S."/>
        </authorList>
    </citation>
    <scope>NUCLEOTIDE SEQUENCE [LARGE SCALE GENOMIC DNA]</scope>
    <source>
        <strain evidence="2 3">ZZ0214-1</strain>
    </source>
</reference>
<sequence>MAPTPLQTKILEEIHLLKCSLLPGELLEFIEQATLWSDLLDAYALDPDGASNPATDVPPAHFRVKIEASADVWFEVVYGSGSDAEPGQVQVPQVLVKGDSLGRAEQARWQEKVAEAEAASTDSEYPLYEMISAHILPQLHAYLEERAIAATVIEAGTNGAHAGLGVGGSGSRQTTSSSASTSRSSLRYHVLFVSHHLKSPQKRRSLSQWSHELSLVGLAKVGYPGVIYCEGAQEDVEDFVGRVRSMQWLALRLRFVEPAPAPSSPGAQDGQRGRWAELEKVGEVVEEMRRLGREQFVVEMGIGSAGTVPTDK</sequence>
<dbReference type="PANTHER" id="PTHR15955:SF8">
    <property type="entry name" value="RWD DOMAIN-CONTAINING PROTEIN 2B-RELATED"/>
    <property type="match status" value="1"/>
</dbReference>
<accession>A0A2G8SBZ7</accession>
<dbReference type="InterPro" id="IPR010541">
    <property type="entry name" value="Prp3_C"/>
</dbReference>
<evidence type="ECO:0000259" key="1">
    <source>
        <dbReference type="Pfam" id="PF06544"/>
    </source>
</evidence>